<dbReference type="Gene3D" id="1.10.10.2430">
    <property type="entry name" value="NFRKB winged helix-like domain"/>
    <property type="match status" value="1"/>
</dbReference>
<protein>
    <submittedName>
        <fullName evidence="4">Uncharacterized protein</fullName>
    </submittedName>
</protein>
<dbReference type="InterPro" id="IPR024867">
    <property type="entry name" value="NFRKB"/>
</dbReference>
<feature type="compositionally biased region" description="Basic and acidic residues" evidence="1">
    <location>
        <begin position="150"/>
        <end position="160"/>
    </location>
</feature>
<evidence type="ECO:0000313" key="5">
    <source>
        <dbReference type="Proteomes" id="UP000321570"/>
    </source>
</evidence>
<dbReference type="PANTHER" id="PTHR13052:SF3">
    <property type="entry name" value="NUCLEAR FACTOR RELATED TO KAPPA-B-BINDING PROTEIN"/>
    <property type="match status" value="1"/>
</dbReference>
<proteinExistence type="predicted"/>
<dbReference type="PANTHER" id="PTHR13052">
    <property type="entry name" value="NFRKB-RELATED"/>
    <property type="match status" value="1"/>
</dbReference>
<evidence type="ECO:0000256" key="1">
    <source>
        <dbReference type="SAM" id="MobiDB-lite"/>
    </source>
</evidence>
<sequence>MQYVRGFFNALRIILLNMADPEEGISTEQICEIVRVWSSDHRIRRINSQWISRCEDWSEFVRPALSLLAGKNSTLVLASSPNFVRFDSTTHSWHWLGYRDTTSLDDPVEATESETAILARLFSLWARRNDLSSSGGDSRRQRPKPSSRNNVEHDEDKVDDFSDNVGEQEASVGTATKSRRRQVKLEQVPPPYFTTDWQCALSTPEQRRQFQEQEEKRFSMPWAPFVYNHHGYASVVAPVFRDGSGNRMRAALSARDHPLLRNDRPPWVSISEIVRDAVARLPNGEGTRPEIAMLVQDSGYLVTSFNFKQLNQCISSALDRLQSEGENSPVMYDSAQRLWIYRFRHLSANDFFRMYKEQSEYQRERFQQIYPRGCVAGGGNTGQRPSSTFRSSRGIPRGAPRRSSASMDIEEMNEEDSIPDIDDLTRENQQVSDDESMSAGDNDDFQSYSGSEIDTSQARNMQQYHHHQHRKYDPSHLRRGQHFQFPSNMY</sequence>
<feature type="compositionally biased region" description="Acidic residues" evidence="1">
    <location>
        <begin position="432"/>
        <end position="444"/>
    </location>
</feature>
<evidence type="ECO:0000313" key="4">
    <source>
        <dbReference type="EMBL" id="VUZ52520.1"/>
    </source>
</evidence>
<dbReference type="InterPro" id="IPR057748">
    <property type="entry name" value="NFRKB_WH_2"/>
</dbReference>
<dbReference type="Pfam" id="PF14465">
    <property type="entry name" value="WHD_1st_NFRKB"/>
    <property type="match status" value="1"/>
</dbReference>
<evidence type="ECO:0000259" key="3">
    <source>
        <dbReference type="Pfam" id="PF25793"/>
    </source>
</evidence>
<dbReference type="InterPro" id="IPR025220">
    <property type="entry name" value="NFRKB_WH_1"/>
</dbReference>
<dbReference type="AlphaFoldDB" id="A0A564YZB2"/>
<dbReference type="EMBL" id="CABIJS010000499">
    <property type="protein sequence ID" value="VUZ52520.1"/>
    <property type="molecule type" value="Genomic_DNA"/>
</dbReference>
<dbReference type="GO" id="GO:0002020">
    <property type="term" value="F:protease binding"/>
    <property type="evidence" value="ECO:0007669"/>
    <property type="project" value="TreeGrafter"/>
</dbReference>
<feature type="region of interest" description="Disordered" evidence="1">
    <location>
        <begin position="372"/>
        <end position="490"/>
    </location>
</feature>
<gene>
    <name evidence="4" type="ORF">WMSIL1_LOCUS10965</name>
</gene>
<keyword evidence="5" id="KW-1185">Reference proteome</keyword>
<dbReference type="GO" id="GO:0031011">
    <property type="term" value="C:Ino80 complex"/>
    <property type="evidence" value="ECO:0007669"/>
    <property type="project" value="InterPro"/>
</dbReference>
<feature type="compositionally biased region" description="Acidic residues" evidence="1">
    <location>
        <begin position="408"/>
        <end position="422"/>
    </location>
</feature>
<feature type="compositionally biased region" description="Polar residues" evidence="1">
    <location>
        <begin position="382"/>
        <end position="391"/>
    </location>
</feature>
<dbReference type="Pfam" id="PF25793">
    <property type="entry name" value="WHD_2nd_NFRKB"/>
    <property type="match status" value="1"/>
</dbReference>
<feature type="domain" description="Nuclear factor related to kappa-B-binding protein winged helix-like" evidence="2">
    <location>
        <begin position="7"/>
        <end position="98"/>
    </location>
</feature>
<dbReference type="Proteomes" id="UP000321570">
    <property type="component" value="Unassembled WGS sequence"/>
</dbReference>
<feature type="compositionally biased region" description="Polar residues" evidence="1">
    <location>
        <begin position="445"/>
        <end position="463"/>
    </location>
</feature>
<feature type="region of interest" description="Disordered" evidence="1">
    <location>
        <begin position="130"/>
        <end position="185"/>
    </location>
</feature>
<accession>A0A564YZB2</accession>
<name>A0A564YZB2_HYMDI</name>
<reference evidence="4 5" key="1">
    <citation type="submission" date="2019-07" db="EMBL/GenBank/DDBJ databases">
        <authorList>
            <person name="Jastrzebski P J."/>
            <person name="Paukszto L."/>
            <person name="Jastrzebski P J."/>
        </authorList>
    </citation>
    <scope>NUCLEOTIDE SEQUENCE [LARGE SCALE GENOMIC DNA]</scope>
    <source>
        <strain evidence="4 5">WMS-il1</strain>
    </source>
</reference>
<feature type="domain" description="Nuclear factor related to kappa-B-binding protein second winged helix" evidence="3">
    <location>
        <begin position="207"/>
        <end position="347"/>
    </location>
</feature>
<organism evidence="4 5">
    <name type="scientific">Hymenolepis diminuta</name>
    <name type="common">Rat tapeworm</name>
    <dbReference type="NCBI Taxonomy" id="6216"/>
    <lineage>
        <taxon>Eukaryota</taxon>
        <taxon>Metazoa</taxon>
        <taxon>Spiralia</taxon>
        <taxon>Lophotrochozoa</taxon>
        <taxon>Platyhelminthes</taxon>
        <taxon>Cestoda</taxon>
        <taxon>Eucestoda</taxon>
        <taxon>Cyclophyllidea</taxon>
        <taxon>Hymenolepididae</taxon>
        <taxon>Hymenolepis</taxon>
    </lineage>
</organism>
<dbReference type="InterPro" id="IPR038106">
    <property type="entry name" value="NFRKB_winged_sf"/>
</dbReference>
<evidence type="ECO:0000259" key="2">
    <source>
        <dbReference type="Pfam" id="PF14465"/>
    </source>
</evidence>